<gene>
    <name evidence="1" type="ordered locus">MTR_2g025650</name>
</gene>
<accession>G7IM13</accession>
<dbReference type="PaxDb" id="3880-AES64464"/>
<keyword evidence="3" id="KW-1185">Reference proteome</keyword>
<proteinExistence type="predicted"/>
<dbReference type="AlphaFoldDB" id="G7IM13"/>
<name>G7IM13_MEDTR</name>
<organism evidence="1 3">
    <name type="scientific">Medicago truncatula</name>
    <name type="common">Barrel medic</name>
    <name type="synonym">Medicago tribuloides</name>
    <dbReference type="NCBI Taxonomy" id="3880"/>
    <lineage>
        <taxon>Eukaryota</taxon>
        <taxon>Viridiplantae</taxon>
        <taxon>Streptophyta</taxon>
        <taxon>Embryophyta</taxon>
        <taxon>Tracheophyta</taxon>
        <taxon>Spermatophyta</taxon>
        <taxon>Magnoliopsida</taxon>
        <taxon>eudicotyledons</taxon>
        <taxon>Gunneridae</taxon>
        <taxon>Pentapetalae</taxon>
        <taxon>rosids</taxon>
        <taxon>fabids</taxon>
        <taxon>Fabales</taxon>
        <taxon>Fabaceae</taxon>
        <taxon>Papilionoideae</taxon>
        <taxon>50 kb inversion clade</taxon>
        <taxon>NPAAA clade</taxon>
        <taxon>Hologalegina</taxon>
        <taxon>IRL clade</taxon>
        <taxon>Trifolieae</taxon>
        <taxon>Medicago</taxon>
    </lineage>
</organism>
<reference evidence="2" key="3">
    <citation type="submission" date="2015-04" db="UniProtKB">
        <authorList>
            <consortium name="EnsemblPlants"/>
        </authorList>
    </citation>
    <scope>IDENTIFICATION</scope>
    <source>
        <strain evidence="2">cv. Jemalong A17</strain>
    </source>
</reference>
<dbReference type="HOGENOM" id="CLU_205511_0_0_1"/>
<evidence type="ECO:0000313" key="3">
    <source>
        <dbReference type="Proteomes" id="UP000002051"/>
    </source>
</evidence>
<protein>
    <submittedName>
        <fullName evidence="1 2">Uncharacterized protein</fullName>
    </submittedName>
</protein>
<dbReference type="Proteomes" id="UP000002051">
    <property type="component" value="Chromosome 2"/>
</dbReference>
<dbReference type="EnsemblPlants" id="AES64464">
    <property type="protein sequence ID" value="AES64464"/>
    <property type="gene ID" value="MTR_2g025650"/>
</dbReference>
<evidence type="ECO:0000313" key="1">
    <source>
        <dbReference type="EMBL" id="AES64464.1"/>
    </source>
</evidence>
<evidence type="ECO:0000313" key="2">
    <source>
        <dbReference type="EnsemblPlants" id="AES64464"/>
    </source>
</evidence>
<dbReference type="EMBL" id="CM001218">
    <property type="protein sequence ID" value="AES64464.1"/>
    <property type="molecule type" value="Genomic_DNA"/>
</dbReference>
<reference evidence="1 3" key="1">
    <citation type="journal article" date="2011" name="Nature">
        <title>The Medicago genome provides insight into the evolution of rhizobial symbioses.</title>
        <authorList>
            <person name="Young N.D."/>
            <person name="Debelle F."/>
            <person name="Oldroyd G.E."/>
            <person name="Geurts R."/>
            <person name="Cannon S.B."/>
            <person name="Udvardi M.K."/>
            <person name="Benedito V.A."/>
            <person name="Mayer K.F."/>
            <person name="Gouzy J."/>
            <person name="Schoof H."/>
            <person name="Van de Peer Y."/>
            <person name="Proost S."/>
            <person name="Cook D.R."/>
            <person name="Meyers B.C."/>
            <person name="Spannagl M."/>
            <person name="Cheung F."/>
            <person name="De Mita S."/>
            <person name="Krishnakumar V."/>
            <person name="Gundlach H."/>
            <person name="Zhou S."/>
            <person name="Mudge J."/>
            <person name="Bharti A.K."/>
            <person name="Murray J.D."/>
            <person name="Naoumkina M.A."/>
            <person name="Rosen B."/>
            <person name="Silverstein K.A."/>
            <person name="Tang H."/>
            <person name="Rombauts S."/>
            <person name="Zhao P.X."/>
            <person name="Zhou P."/>
            <person name="Barbe V."/>
            <person name="Bardou P."/>
            <person name="Bechner M."/>
            <person name="Bellec A."/>
            <person name="Berger A."/>
            <person name="Berges H."/>
            <person name="Bidwell S."/>
            <person name="Bisseling T."/>
            <person name="Choisne N."/>
            <person name="Couloux A."/>
            <person name="Denny R."/>
            <person name="Deshpande S."/>
            <person name="Dai X."/>
            <person name="Doyle J.J."/>
            <person name="Dudez A.M."/>
            <person name="Farmer A.D."/>
            <person name="Fouteau S."/>
            <person name="Franken C."/>
            <person name="Gibelin C."/>
            <person name="Gish J."/>
            <person name="Goldstein S."/>
            <person name="Gonzalez A.J."/>
            <person name="Green P.J."/>
            <person name="Hallab A."/>
            <person name="Hartog M."/>
            <person name="Hua A."/>
            <person name="Humphray S.J."/>
            <person name="Jeong D.H."/>
            <person name="Jing Y."/>
            <person name="Jocker A."/>
            <person name="Kenton S.M."/>
            <person name="Kim D.J."/>
            <person name="Klee K."/>
            <person name="Lai H."/>
            <person name="Lang C."/>
            <person name="Lin S."/>
            <person name="Macmil S.L."/>
            <person name="Magdelenat G."/>
            <person name="Matthews L."/>
            <person name="McCorrison J."/>
            <person name="Monaghan E.L."/>
            <person name="Mun J.H."/>
            <person name="Najar F.Z."/>
            <person name="Nicholson C."/>
            <person name="Noirot C."/>
            <person name="O'Bleness M."/>
            <person name="Paule C.R."/>
            <person name="Poulain J."/>
            <person name="Prion F."/>
            <person name="Qin B."/>
            <person name="Qu C."/>
            <person name="Retzel E.F."/>
            <person name="Riddle C."/>
            <person name="Sallet E."/>
            <person name="Samain S."/>
            <person name="Samson N."/>
            <person name="Sanders I."/>
            <person name="Saurat O."/>
            <person name="Scarpelli C."/>
            <person name="Schiex T."/>
            <person name="Segurens B."/>
            <person name="Severin A.J."/>
            <person name="Sherrier D.J."/>
            <person name="Shi R."/>
            <person name="Sims S."/>
            <person name="Singer S.R."/>
            <person name="Sinharoy S."/>
            <person name="Sterck L."/>
            <person name="Viollet A."/>
            <person name="Wang B.B."/>
            <person name="Wang K."/>
            <person name="Wang M."/>
            <person name="Wang X."/>
            <person name="Warfsmann J."/>
            <person name="Weissenbach J."/>
            <person name="White D.D."/>
            <person name="White J.D."/>
            <person name="Wiley G.B."/>
            <person name="Wincker P."/>
            <person name="Xing Y."/>
            <person name="Yang L."/>
            <person name="Yao Z."/>
            <person name="Ying F."/>
            <person name="Zhai J."/>
            <person name="Zhou L."/>
            <person name="Zuber A."/>
            <person name="Denarie J."/>
            <person name="Dixon R.A."/>
            <person name="May G.D."/>
            <person name="Schwartz D.C."/>
            <person name="Rogers J."/>
            <person name="Quetier F."/>
            <person name="Town C.D."/>
            <person name="Roe B.A."/>
        </authorList>
    </citation>
    <scope>NUCLEOTIDE SEQUENCE [LARGE SCALE GENOMIC DNA]</scope>
    <source>
        <strain evidence="1">A17</strain>
        <strain evidence="2 3">cv. Jemalong A17</strain>
    </source>
</reference>
<sequence length="53" mass="5643">MVVSPYLSGRSLGLFYPGGGVVDSLPCTILDSATKRLKESDLVVTQPSNNFGR</sequence>
<reference evidence="1 3" key="2">
    <citation type="journal article" date="2014" name="BMC Genomics">
        <title>An improved genome release (version Mt4.0) for the model legume Medicago truncatula.</title>
        <authorList>
            <person name="Tang H."/>
            <person name="Krishnakumar V."/>
            <person name="Bidwell S."/>
            <person name="Rosen B."/>
            <person name="Chan A."/>
            <person name="Zhou S."/>
            <person name="Gentzbittel L."/>
            <person name="Childs K.L."/>
            <person name="Yandell M."/>
            <person name="Gundlach H."/>
            <person name="Mayer K.F."/>
            <person name="Schwartz D.C."/>
            <person name="Town C.D."/>
        </authorList>
    </citation>
    <scope>GENOME REANNOTATION</scope>
    <source>
        <strain evidence="2 3">cv. Jemalong A17</strain>
    </source>
</reference>